<dbReference type="AlphaFoldDB" id="A0A1M4UZC1"/>
<evidence type="ECO:0000313" key="1">
    <source>
        <dbReference type="EMBL" id="SHE61998.1"/>
    </source>
</evidence>
<sequence>MISVHICVGSSCHLKGSYQIMKIFQEIIKNKNLEEKIDLKASFCLGNCTKGVSIKVNNEIFGNINPENAKEKFDEYILKKVNNND</sequence>
<protein>
    <submittedName>
        <fullName evidence="1">Thioredoxin-like [2Fe-2S] ferredoxin</fullName>
    </submittedName>
</protein>
<keyword evidence="2" id="KW-1185">Reference proteome</keyword>
<dbReference type="CDD" id="cd02980">
    <property type="entry name" value="TRX_Fd_family"/>
    <property type="match status" value="1"/>
</dbReference>
<organism evidence="1 2">
    <name type="scientific">Caloramator proteoclasticus DSM 10124</name>
    <dbReference type="NCBI Taxonomy" id="1121262"/>
    <lineage>
        <taxon>Bacteria</taxon>
        <taxon>Bacillati</taxon>
        <taxon>Bacillota</taxon>
        <taxon>Clostridia</taxon>
        <taxon>Eubacteriales</taxon>
        <taxon>Clostridiaceae</taxon>
        <taxon>Caloramator</taxon>
    </lineage>
</organism>
<dbReference type="EMBL" id="FQVG01000009">
    <property type="protein sequence ID" value="SHE61998.1"/>
    <property type="molecule type" value="Genomic_DNA"/>
</dbReference>
<dbReference type="InterPro" id="IPR036249">
    <property type="entry name" value="Thioredoxin-like_sf"/>
</dbReference>
<proteinExistence type="predicted"/>
<dbReference type="RefSeq" id="WP_073247994.1">
    <property type="nucleotide sequence ID" value="NZ_FQVG01000009.1"/>
</dbReference>
<dbReference type="Pfam" id="PF01257">
    <property type="entry name" value="2Fe-2S_thioredx"/>
    <property type="match status" value="1"/>
</dbReference>
<gene>
    <name evidence="1" type="ORF">SAMN02746091_00778</name>
</gene>
<accession>A0A1M4UZC1</accession>
<dbReference type="SUPFAM" id="SSF52833">
    <property type="entry name" value="Thioredoxin-like"/>
    <property type="match status" value="1"/>
</dbReference>
<name>A0A1M4UZC1_9CLOT</name>
<dbReference type="Proteomes" id="UP000184423">
    <property type="component" value="Unassembled WGS sequence"/>
</dbReference>
<reference evidence="2" key="1">
    <citation type="submission" date="2016-11" db="EMBL/GenBank/DDBJ databases">
        <authorList>
            <person name="Varghese N."/>
            <person name="Submissions S."/>
        </authorList>
    </citation>
    <scope>NUCLEOTIDE SEQUENCE [LARGE SCALE GENOMIC DNA]</scope>
    <source>
        <strain evidence="2">DSM 10124</strain>
    </source>
</reference>
<dbReference type="Gene3D" id="3.40.30.10">
    <property type="entry name" value="Glutaredoxin"/>
    <property type="match status" value="1"/>
</dbReference>
<evidence type="ECO:0000313" key="2">
    <source>
        <dbReference type="Proteomes" id="UP000184423"/>
    </source>
</evidence>